<evidence type="ECO:0000313" key="1">
    <source>
        <dbReference type="EMBL" id="KAK9089058.1"/>
    </source>
</evidence>
<dbReference type="EMBL" id="JBBNAG010000012">
    <property type="protein sequence ID" value="KAK9089058.1"/>
    <property type="molecule type" value="Genomic_DNA"/>
</dbReference>
<dbReference type="AlphaFoldDB" id="A0AAP0ED03"/>
<organism evidence="1 2">
    <name type="scientific">Stephania cephalantha</name>
    <dbReference type="NCBI Taxonomy" id="152367"/>
    <lineage>
        <taxon>Eukaryota</taxon>
        <taxon>Viridiplantae</taxon>
        <taxon>Streptophyta</taxon>
        <taxon>Embryophyta</taxon>
        <taxon>Tracheophyta</taxon>
        <taxon>Spermatophyta</taxon>
        <taxon>Magnoliopsida</taxon>
        <taxon>Ranunculales</taxon>
        <taxon>Menispermaceae</taxon>
        <taxon>Menispermoideae</taxon>
        <taxon>Cissampelideae</taxon>
        <taxon>Stephania</taxon>
    </lineage>
</organism>
<accession>A0AAP0ED03</accession>
<proteinExistence type="predicted"/>
<gene>
    <name evidence="1" type="ORF">Scep_028140</name>
</gene>
<comment type="caution">
    <text evidence="1">The sequence shown here is derived from an EMBL/GenBank/DDBJ whole genome shotgun (WGS) entry which is preliminary data.</text>
</comment>
<keyword evidence="2" id="KW-1185">Reference proteome</keyword>
<name>A0AAP0ED03_9MAGN</name>
<reference evidence="1 2" key="1">
    <citation type="submission" date="2024-01" db="EMBL/GenBank/DDBJ databases">
        <title>Genome assemblies of Stephania.</title>
        <authorList>
            <person name="Yang L."/>
        </authorList>
    </citation>
    <scope>NUCLEOTIDE SEQUENCE [LARGE SCALE GENOMIC DNA]</scope>
    <source>
        <strain evidence="1">JXDWG</strain>
        <tissue evidence="1">Leaf</tissue>
    </source>
</reference>
<evidence type="ECO:0000313" key="2">
    <source>
        <dbReference type="Proteomes" id="UP001419268"/>
    </source>
</evidence>
<dbReference type="Proteomes" id="UP001419268">
    <property type="component" value="Unassembled WGS sequence"/>
</dbReference>
<sequence>MNLEQSYEFNACYPGVDITRLRRLQYTYEIILEESTTSVDHHFFLKEDERNEDVEKIAQRWRKRFGKQLMQRRLYMRRSASIALVKYSVALSVGGWFFDRVGVSAIDYPYPYKCNKREKFELGVGIVTRVPRQIWWLIGVVCRICHMSHGDWVSSLLPTNMSWKDWMRGLRKRTLANETLPRGNRLEERRLA</sequence>
<protein>
    <submittedName>
        <fullName evidence="1">Uncharacterized protein</fullName>
    </submittedName>
</protein>